<reference evidence="1 2" key="1">
    <citation type="journal article" date="2018" name="Nat. Genet.">
        <title>The Rosa genome provides new insights in the design of modern roses.</title>
        <authorList>
            <person name="Bendahmane M."/>
        </authorList>
    </citation>
    <scope>NUCLEOTIDE SEQUENCE [LARGE SCALE GENOMIC DNA]</scope>
    <source>
        <strain evidence="2">cv. Old Blush</strain>
    </source>
</reference>
<evidence type="ECO:0000313" key="1">
    <source>
        <dbReference type="EMBL" id="PRQ57386.1"/>
    </source>
</evidence>
<sequence>MDSTSSFLIMVSEPVRSRNCFDYEVLWLISIWWLAQIRVRSIWGFFFFSLRASASS</sequence>
<dbReference type="AlphaFoldDB" id="A0A2P6SFD7"/>
<keyword evidence="2" id="KW-1185">Reference proteome</keyword>
<accession>A0A2P6SFD7</accession>
<organism evidence="1 2">
    <name type="scientific">Rosa chinensis</name>
    <name type="common">China rose</name>
    <dbReference type="NCBI Taxonomy" id="74649"/>
    <lineage>
        <taxon>Eukaryota</taxon>
        <taxon>Viridiplantae</taxon>
        <taxon>Streptophyta</taxon>
        <taxon>Embryophyta</taxon>
        <taxon>Tracheophyta</taxon>
        <taxon>Spermatophyta</taxon>
        <taxon>Magnoliopsida</taxon>
        <taxon>eudicotyledons</taxon>
        <taxon>Gunneridae</taxon>
        <taxon>Pentapetalae</taxon>
        <taxon>rosids</taxon>
        <taxon>fabids</taxon>
        <taxon>Rosales</taxon>
        <taxon>Rosaceae</taxon>
        <taxon>Rosoideae</taxon>
        <taxon>Rosoideae incertae sedis</taxon>
        <taxon>Rosa</taxon>
    </lineage>
</organism>
<dbReference type="Proteomes" id="UP000238479">
    <property type="component" value="Chromosome 1"/>
</dbReference>
<gene>
    <name evidence="1" type="ORF">RchiOBHm_Chr1g0347761</name>
</gene>
<dbReference type="EMBL" id="PDCK01000039">
    <property type="protein sequence ID" value="PRQ57386.1"/>
    <property type="molecule type" value="Genomic_DNA"/>
</dbReference>
<evidence type="ECO:0000313" key="2">
    <source>
        <dbReference type="Proteomes" id="UP000238479"/>
    </source>
</evidence>
<protein>
    <submittedName>
        <fullName evidence="1">Uncharacterized protein</fullName>
    </submittedName>
</protein>
<proteinExistence type="predicted"/>
<comment type="caution">
    <text evidence="1">The sequence shown here is derived from an EMBL/GenBank/DDBJ whole genome shotgun (WGS) entry which is preliminary data.</text>
</comment>
<name>A0A2P6SFD7_ROSCH</name>
<dbReference type="Gramene" id="PRQ57386">
    <property type="protein sequence ID" value="PRQ57386"/>
    <property type="gene ID" value="RchiOBHm_Chr1g0347761"/>
</dbReference>